<dbReference type="EMBL" id="JAGPYM010000012">
    <property type="protein sequence ID" value="KAH6888413.1"/>
    <property type="molecule type" value="Genomic_DNA"/>
</dbReference>
<gene>
    <name evidence="3" type="ORF">B0T10DRAFT_53886</name>
</gene>
<protein>
    <recommendedName>
        <fullName evidence="5">Secreted protein</fullName>
    </recommendedName>
</protein>
<evidence type="ECO:0000256" key="1">
    <source>
        <dbReference type="SAM" id="MobiDB-lite"/>
    </source>
</evidence>
<keyword evidence="4" id="KW-1185">Reference proteome</keyword>
<organism evidence="3 4">
    <name type="scientific">Thelonectria olida</name>
    <dbReference type="NCBI Taxonomy" id="1576542"/>
    <lineage>
        <taxon>Eukaryota</taxon>
        <taxon>Fungi</taxon>
        <taxon>Dikarya</taxon>
        <taxon>Ascomycota</taxon>
        <taxon>Pezizomycotina</taxon>
        <taxon>Sordariomycetes</taxon>
        <taxon>Hypocreomycetidae</taxon>
        <taxon>Hypocreales</taxon>
        <taxon>Nectriaceae</taxon>
        <taxon>Thelonectria</taxon>
    </lineage>
</organism>
<comment type="caution">
    <text evidence="3">The sequence shown here is derived from an EMBL/GenBank/DDBJ whole genome shotgun (WGS) entry which is preliminary data.</text>
</comment>
<proteinExistence type="predicted"/>
<feature type="compositionally biased region" description="Basic and acidic residues" evidence="1">
    <location>
        <begin position="232"/>
        <end position="243"/>
    </location>
</feature>
<dbReference type="AlphaFoldDB" id="A0A9P8W2Y5"/>
<dbReference type="Proteomes" id="UP000777438">
    <property type="component" value="Unassembled WGS sequence"/>
</dbReference>
<evidence type="ECO:0000256" key="2">
    <source>
        <dbReference type="SAM" id="SignalP"/>
    </source>
</evidence>
<feature type="chain" id="PRO_5040141874" description="Secreted protein" evidence="2">
    <location>
        <begin position="21"/>
        <end position="243"/>
    </location>
</feature>
<name>A0A9P8W2Y5_9HYPO</name>
<accession>A0A9P8W2Y5</accession>
<evidence type="ECO:0008006" key="5">
    <source>
        <dbReference type="Google" id="ProtNLM"/>
    </source>
</evidence>
<keyword evidence="2" id="KW-0732">Signal</keyword>
<evidence type="ECO:0000313" key="4">
    <source>
        <dbReference type="Proteomes" id="UP000777438"/>
    </source>
</evidence>
<feature type="signal peptide" evidence="2">
    <location>
        <begin position="1"/>
        <end position="20"/>
    </location>
</feature>
<sequence>MSLLLTAALVSCAPMLSVIASRASCTVIRSQMWCVQWCGRHGAVRSPSYTLMRVGIRGVHISAQGASVGFALLITSCFPACQIITLLGLIIVIPIITHLLDHSQQNLGPTREDRNNYYKNHSKSRYCFLPEILILGVCVHSFALKQFSAICRHVPSRIPPARGDDAVIETPGMHVRTRNAGTRMSPSNFPRFLFTVITTSPLTMAHCPTDHERDAAIGPAYEARKTKQSHRGPRERNHISLLP</sequence>
<feature type="region of interest" description="Disordered" evidence="1">
    <location>
        <begin position="222"/>
        <end position="243"/>
    </location>
</feature>
<reference evidence="3 4" key="1">
    <citation type="journal article" date="2021" name="Nat. Commun.">
        <title>Genetic determinants of endophytism in the Arabidopsis root mycobiome.</title>
        <authorList>
            <person name="Mesny F."/>
            <person name="Miyauchi S."/>
            <person name="Thiergart T."/>
            <person name="Pickel B."/>
            <person name="Atanasova L."/>
            <person name="Karlsson M."/>
            <person name="Huettel B."/>
            <person name="Barry K.W."/>
            <person name="Haridas S."/>
            <person name="Chen C."/>
            <person name="Bauer D."/>
            <person name="Andreopoulos W."/>
            <person name="Pangilinan J."/>
            <person name="LaButti K."/>
            <person name="Riley R."/>
            <person name="Lipzen A."/>
            <person name="Clum A."/>
            <person name="Drula E."/>
            <person name="Henrissat B."/>
            <person name="Kohler A."/>
            <person name="Grigoriev I.V."/>
            <person name="Martin F.M."/>
            <person name="Hacquard S."/>
        </authorList>
    </citation>
    <scope>NUCLEOTIDE SEQUENCE [LARGE SCALE GENOMIC DNA]</scope>
    <source>
        <strain evidence="3 4">MPI-CAGE-CH-0241</strain>
    </source>
</reference>
<evidence type="ECO:0000313" key="3">
    <source>
        <dbReference type="EMBL" id="KAH6888413.1"/>
    </source>
</evidence>